<dbReference type="Pfam" id="PF00367">
    <property type="entry name" value="PTS_EIIB"/>
    <property type="match status" value="1"/>
</dbReference>
<dbReference type="InterPro" id="IPR036878">
    <property type="entry name" value="Glu_permease_IIB"/>
</dbReference>
<dbReference type="CDD" id="cd00212">
    <property type="entry name" value="PTS_IIB_glc"/>
    <property type="match status" value="1"/>
</dbReference>
<dbReference type="NCBIfam" id="TIGR00830">
    <property type="entry name" value="PTBA"/>
    <property type="match status" value="1"/>
</dbReference>
<reference evidence="16 19" key="2">
    <citation type="submission" date="2021-06" db="EMBL/GenBank/DDBJ databases">
        <title>Whole genome sequence of Paenibacillus sophorae DSM23020 for comparative genomics.</title>
        <authorList>
            <person name="Kim M.-J."/>
            <person name="Lee G."/>
            <person name="Shin J.-H."/>
        </authorList>
    </citation>
    <scope>NUCLEOTIDE SEQUENCE [LARGE SCALE GENOMIC DNA]</scope>
    <source>
        <strain evidence="16 19">DSM 23020</strain>
    </source>
</reference>
<dbReference type="GO" id="GO:0005886">
    <property type="term" value="C:plasma membrane"/>
    <property type="evidence" value="ECO:0007669"/>
    <property type="project" value="UniProtKB-SubCell"/>
</dbReference>
<evidence type="ECO:0000313" key="16">
    <source>
        <dbReference type="EMBL" id="QWU13284.1"/>
    </source>
</evidence>
<keyword evidence="7 12" id="KW-0812">Transmembrane</keyword>
<dbReference type="Gene3D" id="2.70.70.10">
    <property type="entry name" value="Glucose Permease (Domain IIA)"/>
    <property type="match status" value="1"/>
</dbReference>
<keyword evidence="6" id="KW-0598">Phosphotransferase system</keyword>
<evidence type="ECO:0000259" key="14">
    <source>
        <dbReference type="PROSITE" id="PS51098"/>
    </source>
</evidence>
<dbReference type="PROSITE" id="PS51098">
    <property type="entry name" value="PTS_EIIB_TYPE_1"/>
    <property type="match status" value="1"/>
</dbReference>
<evidence type="ECO:0000259" key="13">
    <source>
        <dbReference type="PROSITE" id="PS51093"/>
    </source>
</evidence>
<evidence type="ECO:0000256" key="8">
    <source>
        <dbReference type="ARBA" id="ARBA00022777"/>
    </source>
</evidence>
<proteinExistence type="predicted"/>
<comment type="subcellular location">
    <subcellularLocation>
        <location evidence="1">Cell membrane</location>
        <topology evidence="1">Multi-pass membrane protein</topology>
    </subcellularLocation>
</comment>
<feature type="transmembrane region" description="Helical" evidence="12">
    <location>
        <begin position="401"/>
        <end position="422"/>
    </location>
</feature>
<feature type="domain" description="PTS EIIC type-1" evidence="15">
    <location>
        <begin position="108"/>
        <end position="479"/>
    </location>
</feature>
<dbReference type="RefSeq" id="WP_090834610.1">
    <property type="nucleotide sequence ID" value="NZ_CP076607.1"/>
</dbReference>
<keyword evidence="4" id="KW-0762">Sugar transport</keyword>
<dbReference type="GO" id="GO:0090589">
    <property type="term" value="F:protein-phosphocysteine-trehalose phosphotransferase system transporter activity"/>
    <property type="evidence" value="ECO:0007669"/>
    <property type="project" value="TreeGrafter"/>
</dbReference>
<dbReference type="PROSITE" id="PS01035">
    <property type="entry name" value="PTS_EIIB_TYPE_1_CYS"/>
    <property type="match status" value="1"/>
</dbReference>
<accession>A0A1H8UL98</accession>
<feature type="domain" description="PTS EIIB type-1" evidence="14">
    <location>
        <begin position="5"/>
        <end position="88"/>
    </location>
</feature>
<dbReference type="FunFam" id="3.30.1360.60:FF:000001">
    <property type="entry name" value="PTS system glucose-specific IIBC component PtsG"/>
    <property type="match status" value="1"/>
</dbReference>
<dbReference type="Proteomes" id="UP000683429">
    <property type="component" value="Chromosome"/>
</dbReference>
<protein>
    <submittedName>
        <fullName evidence="16">PTS system trehalose-specific EIIBC component</fullName>
        <ecNumber evidence="16">2.7.1.201</ecNumber>
    </submittedName>
    <submittedName>
        <fullName evidence="17">PTS system, trehalose-specific IIC component</fullName>
    </submittedName>
</protein>
<dbReference type="Proteomes" id="UP000198809">
    <property type="component" value="Unassembled WGS sequence"/>
</dbReference>
<dbReference type="AlphaFoldDB" id="A0A1H8UL98"/>
<dbReference type="EMBL" id="CP076607">
    <property type="protein sequence ID" value="QWU13284.1"/>
    <property type="molecule type" value="Genomic_DNA"/>
</dbReference>
<dbReference type="EMBL" id="FODH01000018">
    <property type="protein sequence ID" value="SEP03787.1"/>
    <property type="molecule type" value="Genomic_DNA"/>
</dbReference>
<dbReference type="GO" id="GO:0016301">
    <property type="term" value="F:kinase activity"/>
    <property type="evidence" value="ECO:0007669"/>
    <property type="project" value="UniProtKB-KW"/>
</dbReference>
<evidence type="ECO:0000256" key="12">
    <source>
        <dbReference type="SAM" id="Phobius"/>
    </source>
</evidence>
<dbReference type="PROSITE" id="PS51093">
    <property type="entry name" value="PTS_EIIA_TYPE_1"/>
    <property type="match status" value="1"/>
</dbReference>
<feature type="transmembrane region" description="Helical" evidence="12">
    <location>
        <begin position="230"/>
        <end position="249"/>
    </location>
</feature>
<evidence type="ECO:0000256" key="2">
    <source>
        <dbReference type="ARBA" id="ARBA00022448"/>
    </source>
</evidence>
<feature type="transmembrane region" description="Helical" evidence="12">
    <location>
        <begin position="261"/>
        <end position="289"/>
    </location>
</feature>
<keyword evidence="3" id="KW-1003">Cell membrane</keyword>
<dbReference type="Pfam" id="PF00358">
    <property type="entry name" value="PTS_EIIA_1"/>
    <property type="match status" value="1"/>
</dbReference>
<dbReference type="GO" id="GO:0015574">
    <property type="term" value="F:trehalose transmembrane transporter activity"/>
    <property type="evidence" value="ECO:0007669"/>
    <property type="project" value="InterPro"/>
</dbReference>
<dbReference type="InterPro" id="IPR018113">
    <property type="entry name" value="PTrfase_EIIB_Cys"/>
</dbReference>
<dbReference type="FunFam" id="2.70.70.10:FF:000001">
    <property type="entry name" value="PTS system glucose-specific IIA component"/>
    <property type="match status" value="1"/>
</dbReference>
<dbReference type="InterPro" id="IPR001127">
    <property type="entry name" value="PTS_EIIA_1_perm"/>
</dbReference>
<evidence type="ECO:0000256" key="9">
    <source>
        <dbReference type="ARBA" id="ARBA00022989"/>
    </source>
</evidence>
<keyword evidence="19" id="KW-1185">Reference proteome</keyword>
<keyword evidence="10 12" id="KW-0472">Membrane</keyword>
<dbReference type="STRING" id="1333845.SAMN04487895_11825"/>
<evidence type="ECO:0000256" key="5">
    <source>
        <dbReference type="ARBA" id="ARBA00022679"/>
    </source>
</evidence>
<feature type="transmembrane region" description="Helical" evidence="12">
    <location>
        <begin position="109"/>
        <end position="130"/>
    </location>
</feature>
<dbReference type="InterPro" id="IPR011055">
    <property type="entry name" value="Dup_hybrid_motif"/>
</dbReference>
<reference evidence="17 18" key="1">
    <citation type="submission" date="2016-10" db="EMBL/GenBank/DDBJ databases">
        <authorList>
            <person name="de Groot N.N."/>
        </authorList>
    </citation>
    <scope>NUCLEOTIDE SEQUENCE [LARGE SCALE GENOMIC DNA]</scope>
    <source>
        <strain evidence="17 18">CGMCC 1.10238</strain>
    </source>
</reference>
<feature type="transmembrane region" description="Helical" evidence="12">
    <location>
        <begin position="150"/>
        <end position="176"/>
    </location>
</feature>
<keyword evidence="2" id="KW-0813">Transport</keyword>
<feature type="transmembrane region" description="Helical" evidence="12">
    <location>
        <begin position="442"/>
        <end position="463"/>
    </location>
</feature>
<evidence type="ECO:0000256" key="6">
    <source>
        <dbReference type="ARBA" id="ARBA00022683"/>
    </source>
</evidence>
<keyword evidence="9 12" id="KW-1133">Transmembrane helix</keyword>
<sequence length="689" mass="72723">MALNRASVEEIVRAVGGADNIEGATHCVTRLRFALVDEKKVDQKLLEQNDLVKGHFSSQGQFQVVIGPGLVDKVYDEMMTITGGQRSSKDDVKKLAGKKQNPLQQAIKTLADIFIPILPAIVTAGLLLGINNILTGPGIFFEGRSLVQEYPAWTDFAGIINLIANTAFTFLPALIGWSAVNRFGGSPLLGIVLGLILVHPDLLNAWGYAQAAQEGTIPHWNLFGWQLEKIGYQGQVLPVLVSAYLLARIEKFLNKRVHDSIKLLVVAPVALLVTGFLAFTIIGPITFAIGNAITNGLVHVFNTLPALGGLLYGGIYALLVVTGMHHTFLAVDVQLIGSKGGTFLWPMLALSNIAQGSAALAMLLVFREQKSKGLAVTSSISAFLGVTEPAIFGVNIRYKYPFIFGMIGSALGGLVLTINHVLASSIGVGGVPGFLSIFPNQWGVFFIGMAIVLVVPFLLTAAYGKVAARKSGNTVADNESSLAPVSTATAAAAAVSAENTVNSATASSAVRASAPANDSKAASSLSAGNAVNVLDIYAPLSGKAVPLEHVPDPAFAERQMGQGIAIEPSDGRVVAPFDGKVVHMIKSKHAIILEHATGVQILIHVGINTVSLKGAPFTTHVGIDDEVKAGQLLLEFDREAILQARLPVITPIIVPDGQQIVEQVTEELLDQAVAGKDVVLKIRLSSQGL</sequence>
<dbReference type="SUPFAM" id="SSF55604">
    <property type="entry name" value="Glucose permease domain IIB"/>
    <property type="match status" value="1"/>
</dbReference>
<dbReference type="PROSITE" id="PS51103">
    <property type="entry name" value="PTS_EIIC_TYPE_1"/>
    <property type="match status" value="1"/>
</dbReference>
<dbReference type="SUPFAM" id="SSF51261">
    <property type="entry name" value="Duplicated hybrid motif"/>
    <property type="match status" value="1"/>
</dbReference>
<keyword evidence="8" id="KW-0418">Kinase</keyword>
<dbReference type="PANTHER" id="PTHR30175:SF4">
    <property type="entry name" value="PTS SYSTEM TREHALOSE-SPECIFIC EIIBC COMPONENT"/>
    <property type="match status" value="1"/>
</dbReference>
<dbReference type="OrthoDB" id="9769191at2"/>
<feature type="transmembrane region" description="Helical" evidence="12">
    <location>
        <begin position="309"/>
        <end position="331"/>
    </location>
</feature>
<dbReference type="InterPro" id="IPR013013">
    <property type="entry name" value="PTS_EIIC_1"/>
</dbReference>
<feature type="transmembrane region" description="Helical" evidence="12">
    <location>
        <begin position="188"/>
        <end position="210"/>
    </location>
</feature>
<dbReference type="InterPro" id="IPR050558">
    <property type="entry name" value="PTS_Sugar-Specific_Components"/>
</dbReference>
<dbReference type="InterPro" id="IPR001996">
    <property type="entry name" value="PTS_IIB_1"/>
</dbReference>
<feature type="active site" description="Phosphocysteine intermediate; for EIIB activity" evidence="11">
    <location>
        <position position="27"/>
    </location>
</feature>
<evidence type="ECO:0000259" key="15">
    <source>
        <dbReference type="PROSITE" id="PS51103"/>
    </source>
</evidence>
<evidence type="ECO:0000256" key="7">
    <source>
        <dbReference type="ARBA" id="ARBA00022692"/>
    </source>
</evidence>
<dbReference type="EC" id="2.7.1.201" evidence="16"/>
<evidence type="ECO:0000256" key="1">
    <source>
        <dbReference type="ARBA" id="ARBA00004651"/>
    </source>
</evidence>
<evidence type="ECO:0000313" key="18">
    <source>
        <dbReference type="Proteomes" id="UP000198809"/>
    </source>
</evidence>
<gene>
    <name evidence="16" type="primary">treP</name>
    <name evidence="16" type="ORF">KP014_14820</name>
    <name evidence="17" type="ORF">SAMN04487895_11825</name>
</gene>
<dbReference type="GO" id="GO:0009401">
    <property type="term" value="P:phosphoenolpyruvate-dependent sugar phosphotransferase system"/>
    <property type="evidence" value="ECO:0007669"/>
    <property type="project" value="UniProtKB-KW"/>
</dbReference>
<organism evidence="17 18">
    <name type="scientific">Paenibacillus sophorae</name>
    <dbReference type="NCBI Taxonomy" id="1333845"/>
    <lineage>
        <taxon>Bacteria</taxon>
        <taxon>Bacillati</taxon>
        <taxon>Bacillota</taxon>
        <taxon>Bacilli</taxon>
        <taxon>Bacillales</taxon>
        <taxon>Paenibacillaceae</taxon>
        <taxon>Paenibacillus</taxon>
    </lineage>
</organism>
<dbReference type="InterPro" id="IPR011296">
    <property type="entry name" value="PTS_IIBC_treh"/>
</dbReference>
<feature type="domain" description="PTS EIIA type-1" evidence="13">
    <location>
        <begin position="552"/>
        <end position="656"/>
    </location>
</feature>
<feature type="transmembrane region" description="Helical" evidence="12">
    <location>
        <begin position="373"/>
        <end position="394"/>
    </location>
</feature>
<evidence type="ECO:0000256" key="11">
    <source>
        <dbReference type="PROSITE-ProRule" id="PRU00421"/>
    </source>
</evidence>
<dbReference type="Pfam" id="PF02378">
    <property type="entry name" value="PTS_EIIC"/>
    <property type="match status" value="1"/>
</dbReference>
<evidence type="ECO:0000256" key="3">
    <source>
        <dbReference type="ARBA" id="ARBA00022475"/>
    </source>
</evidence>
<evidence type="ECO:0000256" key="4">
    <source>
        <dbReference type="ARBA" id="ARBA00022597"/>
    </source>
</evidence>
<name>A0A1H8UL98_9BACL</name>
<dbReference type="GO" id="GO:0008982">
    <property type="term" value="F:protein-N(PI)-phosphohistidine-sugar phosphotransferase activity"/>
    <property type="evidence" value="ECO:0007669"/>
    <property type="project" value="InterPro"/>
</dbReference>
<evidence type="ECO:0000256" key="10">
    <source>
        <dbReference type="ARBA" id="ARBA00023136"/>
    </source>
</evidence>
<feature type="transmembrane region" description="Helical" evidence="12">
    <location>
        <begin position="343"/>
        <end position="367"/>
    </location>
</feature>
<evidence type="ECO:0000313" key="19">
    <source>
        <dbReference type="Proteomes" id="UP000683429"/>
    </source>
</evidence>
<dbReference type="InterPro" id="IPR003352">
    <property type="entry name" value="PTS_EIIC"/>
</dbReference>
<dbReference type="PROSITE" id="PS00371">
    <property type="entry name" value="PTS_EIIA_TYPE_1_HIS"/>
    <property type="match status" value="1"/>
</dbReference>
<keyword evidence="5 16" id="KW-0808">Transferase</keyword>
<dbReference type="PANTHER" id="PTHR30175">
    <property type="entry name" value="PHOSPHOTRANSFERASE SYSTEM TRANSPORT PROTEIN"/>
    <property type="match status" value="1"/>
</dbReference>
<dbReference type="NCBIfam" id="TIGR00826">
    <property type="entry name" value="EIIB_glc"/>
    <property type="match status" value="1"/>
</dbReference>
<dbReference type="Gene3D" id="3.30.1360.60">
    <property type="entry name" value="Glucose permease domain IIB"/>
    <property type="match status" value="1"/>
</dbReference>
<dbReference type="NCBIfam" id="TIGR01992">
    <property type="entry name" value="PTS-IIBC-Tre"/>
    <property type="match status" value="1"/>
</dbReference>
<dbReference type="NCBIfam" id="NF008236">
    <property type="entry name" value="PRK11007.1"/>
    <property type="match status" value="1"/>
</dbReference>
<evidence type="ECO:0000313" key="17">
    <source>
        <dbReference type="EMBL" id="SEP03787.1"/>
    </source>
</evidence>